<feature type="region of interest" description="Disordered" evidence="5">
    <location>
        <begin position="1"/>
        <end position="33"/>
    </location>
</feature>
<dbReference type="OrthoDB" id="9816361at2"/>
<feature type="compositionally biased region" description="Basic and acidic residues" evidence="5">
    <location>
        <begin position="1"/>
        <end position="10"/>
    </location>
</feature>
<dbReference type="InterPro" id="IPR007829">
    <property type="entry name" value="TM2"/>
</dbReference>
<evidence type="ECO:0000259" key="7">
    <source>
        <dbReference type="Pfam" id="PF05154"/>
    </source>
</evidence>
<dbReference type="AlphaFoldDB" id="A0A084JT74"/>
<dbReference type="Proteomes" id="UP000029226">
    <property type="component" value="Unassembled WGS sequence"/>
</dbReference>
<keyword evidence="2 6" id="KW-0812">Transmembrane</keyword>
<dbReference type="Proteomes" id="UP000028531">
    <property type="component" value="Unassembled WGS sequence"/>
</dbReference>
<evidence type="ECO:0000313" key="8">
    <source>
        <dbReference type="EMBL" id="GAK99030.1"/>
    </source>
</evidence>
<feature type="transmembrane region" description="Helical" evidence="6">
    <location>
        <begin position="54"/>
        <end position="73"/>
    </location>
</feature>
<reference evidence="10 13" key="3">
    <citation type="submission" date="2018-03" db="EMBL/GenBank/DDBJ databases">
        <title>Genomic Encyclopedia of Archaeal and Bacterial Type Strains, Phase II (KMG-II): from individual species to whole genera.</title>
        <authorList>
            <person name="Goeker M."/>
        </authorList>
    </citation>
    <scope>NUCLEOTIDE SEQUENCE [LARGE SCALE GENOMIC DNA]</scope>
    <source>
        <strain evidence="10 13">DSM 22727</strain>
    </source>
</reference>
<reference evidence="8 12" key="1">
    <citation type="journal article" date="2014" name="Genome Announc.">
        <title>Draft Genome Sequences of Marine Flavobacterium Nonlabens Strains NR17, NR24, NR27, NR32, NR33, and Ara13.</title>
        <authorList>
            <person name="Nakanishi M."/>
            <person name="Meirelles P."/>
            <person name="Suzuki R."/>
            <person name="Takatani N."/>
            <person name="Mino S."/>
            <person name="Suda W."/>
            <person name="Oshima K."/>
            <person name="Hattori M."/>
            <person name="Ohkuma M."/>
            <person name="Hosokawa M."/>
            <person name="Miyashita K."/>
            <person name="Thompson F.L."/>
            <person name="Niwa A."/>
            <person name="Sawabe T."/>
            <person name="Sawabe T."/>
        </authorList>
    </citation>
    <scope>NUCLEOTIDE SEQUENCE [LARGE SCALE GENOMIC DNA]</scope>
    <source>
        <strain evidence="8">JCM 19314</strain>
        <strain evidence="12">JCM19314</strain>
    </source>
</reference>
<sequence length="124" mass="13822">MSDHGYDSTKDSFNSAKEAAKESFEEAKEAASNAADDFKREYDNFTKDTNNKRILAGVLGIFFGYLGIHKFVLGYNKEGIILLIAGVLTCGGAGIIGIIEGIIYLTKSEEEFYQTYQLNKKPWF</sequence>
<dbReference type="GO" id="GO:0016020">
    <property type="term" value="C:membrane"/>
    <property type="evidence" value="ECO:0007669"/>
    <property type="project" value="UniProtKB-SubCell"/>
</dbReference>
<evidence type="ECO:0000313" key="13">
    <source>
        <dbReference type="Proteomes" id="UP000239997"/>
    </source>
</evidence>
<name>A0A084JT74_NONUL</name>
<dbReference type="EMBL" id="PVNA01000001">
    <property type="protein sequence ID" value="PRX14986.1"/>
    <property type="molecule type" value="Genomic_DNA"/>
</dbReference>
<dbReference type="EMBL" id="JPJI01000032">
    <property type="protein sequence ID" value="KEZ92158.1"/>
    <property type="molecule type" value="Genomic_DNA"/>
</dbReference>
<dbReference type="Pfam" id="PF05154">
    <property type="entry name" value="TM2"/>
    <property type="match status" value="1"/>
</dbReference>
<comment type="subcellular location">
    <subcellularLocation>
        <location evidence="1">Membrane</location>
        <topology evidence="1">Multi-pass membrane protein</topology>
    </subcellularLocation>
</comment>
<evidence type="ECO:0000256" key="3">
    <source>
        <dbReference type="ARBA" id="ARBA00022989"/>
    </source>
</evidence>
<feature type="domain" description="TM2" evidence="7">
    <location>
        <begin position="50"/>
        <end position="102"/>
    </location>
</feature>
<evidence type="ECO:0000256" key="4">
    <source>
        <dbReference type="ARBA" id="ARBA00023136"/>
    </source>
</evidence>
<comment type="caution">
    <text evidence="9">The sequence shown here is derived from an EMBL/GenBank/DDBJ whole genome shotgun (WGS) entry which is preliminary data.</text>
</comment>
<feature type="transmembrane region" description="Helical" evidence="6">
    <location>
        <begin position="79"/>
        <end position="105"/>
    </location>
</feature>
<keyword evidence="13" id="KW-1185">Reference proteome</keyword>
<reference evidence="9 11" key="2">
    <citation type="submission" date="2014-07" db="EMBL/GenBank/DDBJ databases">
        <title>Draft genome sequence of Nonlabens ulvanivorans, an ulvan degrading bacterium.</title>
        <authorList>
            <person name="Kopel M."/>
            <person name="Helbert W."/>
            <person name="Henrissat B."/>
            <person name="Doniger T."/>
            <person name="Banin E."/>
        </authorList>
    </citation>
    <scope>NUCLEOTIDE SEQUENCE [LARGE SCALE GENOMIC DNA]</scope>
    <source>
        <strain evidence="9 11">PLR</strain>
    </source>
</reference>
<protein>
    <submittedName>
        <fullName evidence="9">Membrane protein</fullName>
    </submittedName>
    <submittedName>
        <fullName evidence="10">TM2 domain-containing protein</fullName>
    </submittedName>
    <submittedName>
        <fullName evidence="8">Tsr1131 protein</fullName>
    </submittedName>
</protein>
<keyword evidence="3 6" id="KW-1133">Transmembrane helix</keyword>
<dbReference type="EMBL" id="BBMM01000001">
    <property type="protein sequence ID" value="GAK99030.1"/>
    <property type="molecule type" value="Genomic_DNA"/>
</dbReference>
<dbReference type="Proteomes" id="UP000239997">
    <property type="component" value="Unassembled WGS sequence"/>
</dbReference>
<organism evidence="9 11">
    <name type="scientific">Nonlabens ulvanivorans</name>
    <name type="common">Persicivirga ulvanivorans</name>
    <dbReference type="NCBI Taxonomy" id="906888"/>
    <lineage>
        <taxon>Bacteria</taxon>
        <taxon>Pseudomonadati</taxon>
        <taxon>Bacteroidota</taxon>
        <taxon>Flavobacteriia</taxon>
        <taxon>Flavobacteriales</taxon>
        <taxon>Flavobacteriaceae</taxon>
        <taxon>Nonlabens</taxon>
    </lineage>
</organism>
<accession>A0A084JT74</accession>
<evidence type="ECO:0000256" key="6">
    <source>
        <dbReference type="SAM" id="Phobius"/>
    </source>
</evidence>
<evidence type="ECO:0000313" key="12">
    <source>
        <dbReference type="Proteomes" id="UP000029226"/>
    </source>
</evidence>
<evidence type="ECO:0000256" key="2">
    <source>
        <dbReference type="ARBA" id="ARBA00022692"/>
    </source>
</evidence>
<evidence type="ECO:0000256" key="5">
    <source>
        <dbReference type="SAM" id="MobiDB-lite"/>
    </source>
</evidence>
<gene>
    <name evidence="9" type="ORF">IL45_08365</name>
    <name evidence="8" type="ORF">JCM19314_3061</name>
    <name evidence="10" type="ORF">LY02_00198</name>
</gene>
<evidence type="ECO:0000313" key="11">
    <source>
        <dbReference type="Proteomes" id="UP000028531"/>
    </source>
</evidence>
<keyword evidence="4 6" id="KW-0472">Membrane</keyword>
<evidence type="ECO:0000256" key="1">
    <source>
        <dbReference type="ARBA" id="ARBA00004141"/>
    </source>
</evidence>
<feature type="compositionally biased region" description="Basic and acidic residues" evidence="5">
    <location>
        <begin position="18"/>
        <end position="29"/>
    </location>
</feature>
<proteinExistence type="predicted"/>
<evidence type="ECO:0000313" key="9">
    <source>
        <dbReference type="EMBL" id="KEZ92158.1"/>
    </source>
</evidence>
<dbReference type="RefSeq" id="WP_036582643.1">
    <property type="nucleotide sequence ID" value="NZ_CP138994.1"/>
</dbReference>
<evidence type="ECO:0000313" key="10">
    <source>
        <dbReference type="EMBL" id="PRX14986.1"/>
    </source>
</evidence>